<dbReference type="EMBL" id="AAKRBH010000004">
    <property type="protein sequence ID" value="ECU7855526.1"/>
    <property type="molecule type" value="Genomic_DNA"/>
</dbReference>
<proteinExistence type="predicted"/>
<evidence type="ECO:0000313" key="4">
    <source>
        <dbReference type="EMBL" id="EBV5959763.1"/>
    </source>
</evidence>
<evidence type="ECO:0000313" key="14">
    <source>
        <dbReference type="EMBL" id="ECT1479187.1"/>
    </source>
</evidence>
<dbReference type="EMBL" id="AAKMPV010000044">
    <property type="protein sequence ID" value="ECT3926220.1"/>
    <property type="molecule type" value="Genomic_DNA"/>
</dbReference>
<dbReference type="InterPro" id="IPR050263">
    <property type="entry name" value="Bact_Fimbrial_Adh_Pro"/>
</dbReference>
<evidence type="ECO:0000313" key="5">
    <source>
        <dbReference type="EMBL" id="EBV6101529.1"/>
    </source>
</evidence>
<evidence type="ECO:0000313" key="19">
    <source>
        <dbReference type="EMBL" id="ECV0340944.1"/>
    </source>
</evidence>
<dbReference type="EMBL" id="AAKSWZ010000030">
    <property type="protein sequence ID" value="ECV0505568.1"/>
    <property type="molecule type" value="Genomic_DNA"/>
</dbReference>
<reference evidence="22" key="3">
    <citation type="submission" date="2018-07" db="EMBL/GenBank/DDBJ databases">
        <authorList>
            <consortium name="NCBI Pathogen Detection Project"/>
        </authorList>
    </citation>
    <scope>NUCLEOTIDE SEQUENCE</scope>
    <source>
        <strain evidence="23">CDC B1487</strain>
        <strain evidence="22">M131</strain>
        <strain evidence="21">Salmonella enterica</strain>
    </source>
</reference>
<dbReference type="EMBL" id="VCUW02000005">
    <property type="protein sequence ID" value="TRG50178.1"/>
    <property type="molecule type" value="Genomic_DNA"/>
</dbReference>
<evidence type="ECO:0000313" key="3">
    <source>
        <dbReference type="EMBL" id="EBL4822015.1"/>
    </source>
</evidence>
<dbReference type="EMBL" id="DAAGON010000005">
    <property type="protein sequence ID" value="HAB3942036.1"/>
    <property type="molecule type" value="Genomic_DNA"/>
</dbReference>
<dbReference type="EMBL" id="AAHLLN010000004">
    <property type="protein sequence ID" value="EBX5015333.1"/>
    <property type="molecule type" value="Genomic_DNA"/>
</dbReference>
<reference evidence="12" key="4">
    <citation type="submission" date="2018-07" db="EMBL/GenBank/DDBJ databases">
        <authorList>
            <consortium name="PulseNet: The National Subtyping Network for Foodborne Disease Surveillance"/>
            <person name="Tarr C.L."/>
            <person name="Trees E."/>
            <person name="Katz L.S."/>
            <person name="Carleton-Romer H.A."/>
            <person name="Stroika S."/>
            <person name="Kucerova Z."/>
            <person name="Roache K.F."/>
            <person name="Sabol A.L."/>
            <person name="Besser J."/>
            <person name="Gerner-Smidt P."/>
        </authorList>
    </citation>
    <scope>NUCLEOTIDE SEQUENCE</scope>
    <source>
        <strain evidence="12">PNUSAS001766</strain>
    </source>
</reference>
<feature type="chain" id="PRO_5035054645" evidence="1">
    <location>
        <begin position="24"/>
        <end position="194"/>
    </location>
</feature>
<dbReference type="SUPFAM" id="SSF49401">
    <property type="entry name" value="Bacterial adhesins"/>
    <property type="match status" value="1"/>
</dbReference>
<dbReference type="GO" id="GO:0009289">
    <property type="term" value="C:pilus"/>
    <property type="evidence" value="ECO:0007669"/>
    <property type="project" value="InterPro"/>
</dbReference>
<reference evidence="6" key="6">
    <citation type="submission" date="2018-07" db="EMBL/GenBank/DDBJ databases">
        <authorList>
            <person name="Ashton P.M."/>
            <person name="Dallman T."/>
            <person name="Nair S."/>
            <person name="De Pinna E."/>
            <person name="Peters T."/>
            <person name="Grant K."/>
        </authorList>
    </citation>
    <scope>NUCLEOTIDE SEQUENCE</scope>
    <source>
        <strain evidence="6">373208</strain>
        <strain evidence="8">579117</strain>
        <strain evidence="9">623198</strain>
    </source>
</reference>
<reference evidence="18" key="5">
    <citation type="submission" date="2018-07" db="EMBL/GenBank/DDBJ databases">
        <authorList>
            <consortium name="Veterinary Laboratory Investigation and Response Network"/>
        </authorList>
    </citation>
    <scope>NUCLEOTIDE SEQUENCE</scope>
    <source>
        <strain evidence="18">V-CLASP-D-45</strain>
    </source>
</reference>
<dbReference type="Pfam" id="PF00419">
    <property type="entry name" value="Fimbrial"/>
    <property type="match status" value="1"/>
</dbReference>
<dbReference type="EMBL" id="AAKOYA010000039">
    <property type="protein sequence ID" value="ECU1189061.1"/>
    <property type="molecule type" value="Genomic_DNA"/>
</dbReference>
<evidence type="ECO:0000313" key="7">
    <source>
        <dbReference type="EMBL" id="EBZ0400973.1"/>
    </source>
</evidence>
<dbReference type="EMBL" id="AAKJCB010000024">
    <property type="protein sequence ID" value="ECS2828796.1"/>
    <property type="molecule type" value="Genomic_DNA"/>
</dbReference>
<dbReference type="EMBL" id="DAASBR010000002">
    <property type="protein sequence ID" value="HAE4846779.1"/>
    <property type="molecule type" value="Genomic_DNA"/>
</dbReference>
<dbReference type="EMBL" id="AAHFTY010000005">
    <property type="protein sequence ID" value="EBV6101529.1"/>
    <property type="molecule type" value="Genomic_DNA"/>
</dbReference>
<dbReference type="Gene3D" id="2.60.40.1090">
    <property type="entry name" value="Fimbrial-type adhesion domain"/>
    <property type="match status" value="1"/>
</dbReference>
<evidence type="ECO:0000313" key="11">
    <source>
        <dbReference type="EMBL" id="ECS2637208.1"/>
    </source>
</evidence>
<dbReference type="PANTHER" id="PTHR33420">
    <property type="entry name" value="FIMBRIAL SUBUNIT ELFA-RELATED"/>
    <property type="match status" value="1"/>
</dbReference>
<evidence type="ECO:0000313" key="8">
    <source>
        <dbReference type="EMBL" id="ECA5738348.1"/>
    </source>
</evidence>
<dbReference type="RefSeq" id="WP_023243747.1">
    <property type="nucleotide sequence ID" value="NZ_CALPAM010000002.1"/>
</dbReference>
<evidence type="ECO:0000313" key="25">
    <source>
        <dbReference type="Proteomes" id="UP000319232"/>
    </source>
</evidence>
<dbReference type="InterPro" id="IPR000259">
    <property type="entry name" value="Adhesion_dom_fimbrial"/>
</dbReference>
<evidence type="ECO:0000313" key="20">
    <source>
        <dbReference type="EMBL" id="ECV0505568.1"/>
    </source>
</evidence>
<keyword evidence="1" id="KW-0732">Signal</keyword>
<evidence type="ECO:0000313" key="6">
    <source>
        <dbReference type="EMBL" id="EBX5015333.1"/>
    </source>
</evidence>
<reference evidence="21" key="1">
    <citation type="journal article" date="2018" name="Genome Biol.">
        <title>SKESA: strategic k-mer extension for scrupulous assemblies.</title>
        <authorList>
            <person name="Souvorov A."/>
            <person name="Agarwala R."/>
            <person name="Lipman D.J."/>
        </authorList>
    </citation>
    <scope>NUCLEOTIDE SEQUENCE</scope>
    <source>
        <strain evidence="23">CDC B1487</strain>
        <strain evidence="22">M131</strain>
        <strain evidence="21">Salmonella enterica</strain>
    </source>
</reference>
<evidence type="ECO:0000313" key="9">
    <source>
        <dbReference type="EMBL" id="ECA9355563.1"/>
    </source>
</evidence>
<feature type="signal peptide" evidence="1">
    <location>
        <begin position="1"/>
        <end position="23"/>
    </location>
</feature>
<dbReference type="EMBL" id="DAATFV010000003">
    <property type="protein sequence ID" value="HAE8372240.1"/>
    <property type="molecule type" value="Genomic_DNA"/>
</dbReference>
<dbReference type="EMBL" id="AAKLVW010000046">
    <property type="protein sequence ID" value="ECT1479187.1"/>
    <property type="molecule type" value="Genomic_DNA"/>
</dbReference>
<evidence type="ECO:0000313" key="17">
    <source>
        <dbReference type="EMBL" id="ECU4734180.1"/>
    </source>
</evidence>
<dbReference type="AlphaFoldDB" id="A0A2T8LZF3"/>
<protein>
    <submittedName>
        <fullName evidence="16">Fimbrial protein</fullName>
    </submittedName>
</protein>
<reference evidence="16" key="2">
    <citation type="submission" date="2018-06" db="EMBL/GenBank/DDBJ databases">
        <authorList>
            <consortium name="GenomeTrakr network: Whole genome sequencing for foodborne pathogen traceback"/>
        </authorList>
    </citation>
    <scope>NUCLEOTIDE SEQUENCE</scope>
    <source>
        <strain evidence="5">AZ-TG74568</strain>
        <strain evidence="4">AZ-TG74784</strain>
        <strain evidence="16">FSIS11808940</strain>
        <strain evidence="10">FSIS11919908</strain>
        <strain evidence="13">FSIS1609251</strain>
        <strain evidence="19">FSIS21822075</strain>
        <strain evidence="17">HIY0183</strain>
    </source>
</reference>
<dbReference type="EMBL" id="AAKJAJ010000004">
    <property type="protein sequence ID" value="ECS2637208.1"/>
    <property type="molecule type" value="Genomic_DNA"/>
</dbReference>
<gene>
    <name evidence="12" type="ORF">A2O73_22270</name>
    <name evidence="11" type="ORF">AZF31_07580</name>
    <name evidence="18" type="ORF">BEU90_13175</name>
    <name evidence="13" type="ORF">BUM38_09085</name>
    <name evidence="20" type="ORF">D3F51_17440</name>
    <name evidence="19" type="ORF">D3T63_20895</name>
    <name evidence="15" type="ORF">D4T67_20095</name>
    <name evidence="7" type="ORF">D6A11_17875</name>
    <name evidence="16" type="ORF">DNB52_20010</name>
    <name evidence="6" type="ORF">DSF50_08380</name>
    <name evidence="14" type="ORF">DUZ69_18555</name>
    <name evidence="8" type="ORF">EL818_04080</name>
    <name evidence="9" type="ORF">ET894_11055</name>
    <name evidence="17" type="ORF">EVA07_04070</name>
    <name evidence="10" type="ORF">FAC46_20440</name>
    <name evidence="3" type="ORF">FFW56_04780</name>
    <name evidence="24" type="ORF">FG704_009385</name>
    <name evidence="22" type="ORF">G4D51_000265</name>
    <name evidence="21" type="ORF">GB592_13205</name>
    <name evidence="23" type="ORF">GNC26_000772</name>
    <name evidence="5" type="ORF">OB37_13610</name>
    <name evidence="4" type="ORF">SQ33_16590</name>
</gene>
<dbReference type="EMBL" id="AAKSYA010000041">
    <property type="protein sequence ID" value="ECV0340944.1"/>
    <property type="molecule type" value="Genomic_DNA"/>
</dbReference>
<feature type="domain" description="Fimbrial-type adhesion" evidence="2">
    <location>
        <begin position="61"/>
        <end position="193"/>
    </location>
</feature>
<evidence type="ECO:0000313" key="16">
    <source>
        <dbReference type="EMBL" id="ECU1189061.1"/>
    </source>
</evidence>
<dbReference type="EMBL" id="AAHVYN010000005">
    <property type="protein sequence ID" value="ECA9355563.1"/>
    <property type="molecule type" value="Genomic_DNA"/>
</dbReference>
<dbReference type="PANTHER" id="PTHR33420:SF33">
    <property type="entry name" value="MINOR FIMBRIAL SUBUNIT"/>
    <property type="match status" value="1"/>
</dbReference>
<organism evidence="16">
    <name type="scientific">Salmonella anatum</name>
    <dbReference type="NCBI Taxonomy" id="58712"/>
    <lineage>
        <taxon>Bacteria</taxon>
        <taxon>Pseudomonadati</taxon>
        <taxon>Pseudomonadota</taxon>
        <taxon>Gammaproteobacteria</taxon>
        <taxon>Enterobacterales</taxon>
        <taxon>Enterobacteriaceae</taxon>
        <taxon>Salmonella</taxon>
    </lineage>
</organism>
<reference evidence="7" key="7">
    <citation type="submission" date="2018-09" db="EMBL/GenBank/DDBJ databases">
        <authorList>
            <consortium name="NARMS: The National Antimicrobial Resistance Monitoring System"/>
        </authorList>
    </citation>
    <scope>NUCLEOTIDE SEQUENCE</scope>
    <source>
        <strain evidence="14">FSIS11811949</strain>
        <strain evidence="20">FSIS11813686</strain>
        <strain evidence="7">FSIS11813694</strain>
        <strain evidence="15">FSIS11813894</strain>
        <strain evidence="3">FSIS11921149</strain>
        <strain evidence="11">FSIS1605746</strain>
    </source>
</reference>
<dbReference type="EMBL" id="AAHZBB010000021">
    <property type="protein sequence ID" value="ECB8976606.1"/>
    <property type="molecule type" value="Genomic_DNA"/>
</dbReference>
<evidence type="ECO:0000313" key="21">
    <source>
        <dbReference type="EMBL" id="HAB3942036.1"/>
    </source>
</evidence>
<comment type="caution">
    <text evidence="16">The sequence shown here is derived from an EMBL/GenBank/DDBJ whole genome shotgun (WGS) entry which is preliminary data.</text>
</comment>
<evidence type="ECO:0000259" key="2">
    <source>
        <dbReference type="Pfam" id="PF00419"/>
    </source>
</evidence>
<dbReference type="EMBL" id="AAHUUN010000003">
    <property type="protein sequence ID" value="ECA5738348.1"/>
    <property type="molecule type" value="Genomic_DNA"/>
</dbReference>
<dbReference type="EMBL" id="AAHFSU010000007">
    <property type="protein sequence ID" value="EBV5959763.1"/>
    <property type="molecule type" value="Genomic_DNA"/>
</dbReference>
<evidence type="ECO:0000313" key="13">
    <source>
        <dbReference type="EMBL" id="ECS6135147.1"/>
    </source>
</evidence>
<sequence>MKRNKSVLTAPLLGLILPLASHGAAAPTEINVDFTATVIETTCNFIIDTAVSPAVKENTRNSQYTLTIPNVSLDKIISEDPAAQSNFTLKTDSCSPGISAISTKITSSAGRTGNLINNSLSNSTAATNIGMGFKRQSDSGNNFITPDNATTITWSSDERSAGLPLTVALRIVNSSGTTSTGEFESTATFNFTYN</sequence>
<dbReference type="InterPro" id="IPR036937">
    <property type="entry name" value="Adhesion_dom_fimbrial_sf"/>
</dbReference>
<accession>A0A2T8LZF3</accession>
<dbReference type="EMBL" id="AAHPVZ010000072">
    <property type="protein sequence ID" value="EBZ0400973.1"/>
    <property type="molecule type" value="Genomic_DNA"/>
</dbReference>
<evidence type="ECO:0000313" key="24">
    <source>
        <dbReference type="EMBL" id="TRG50178.1"/>
    </source>
</evidence>
<evidence type="ECO:0000256" key="1">
    <source>
        <dbReference type="SAM" id="SignalP"/>
    </source>
</evidence>
<dbReference type="EMBL" id="AAKKDH010000005">
    <property type="protein sequence ID" value="ECS6135147.1"/>
    <property type="molecule type" value="Genomic_DNA"/>
</dbReference>
<evidence type="ECO:0000313" key="10">
    <source>
        <dbReference type="EMBL" id="ECB8976606.1"/>
    </source>
</evidence>
<dbReference type="Proteomes" id="UP000319232">
    <property type="component" value="Unassembled WGS sequence"/>
</dbReference>
<evidence type="ECO:0000313" key="18">
    <source>
        <dbReference type="EMBL" id="ECU7855526.1"/>
    </source>
</evidence>
<dbReference type="GO" id="GO:0043709">
    <property type="term" value="P:cell adhesion involved in single-species biofilm formation"/>
    <property type="evidence" value="ECO:0007669"/>
    <property type="project" value="TreeGrafter"/>
</dbReference>
<name>A0A2T8LZF3_SALAN</name>
<dbReference type="EMBL" id="AAKQAO010000003">
    <property type="protein sequence ID" value="ECU4734180.1"/>
    <property type="molecule type" value="Genomic_DNA"/>
</dbReference>
<reference evidence="24 25" key="8">
    <citation type="journal article" date="2019" name="Appl. Environ. Microbiol.">
        <title>Clinically Unreported Salmonellosis Outbreak Detected via Comparative Genomic Analysis of Municipal Wastewater Salmonella Isolates.</title>
        <authorList>
            <person name="Diemert S."/>
            <person name="Yan T."/>
        </authorList>
    </citation>
    <scope>NUCLEOTIDE SEQUENCE [LARGE SCALE GENOMIC DNA]</scope>
    <source>
        <strain evidence="24 25">HIY0183</strain>
    </source>
</reference>
<evidence type="ECO:0000313" key="12">
    <source>
        <dbReference type="EMBL" id="ECS2828796.1"/>
    </source>
</evidence>
<evidence type="ECO:0000313" key="23">
    <source>
        <dbReference type="EMBL" id="HAE8372240.1"/>
    </source>
</evidence>
<dbReference type="InterPro" id="IPR008966">
    <property type="entry name" value="Adhesion_dom_sf"/>
</dbReference>
<evidence type="ECO:0000313" key="15">
    <source>
        <dbReference type="EMBL" id="ECT3926220.1"/>
    </source>
</evidence>
<dbReference type="EMBL" id="AAFZFQ010000003">
    <property type="protein sequence ID" value="EBL4822015.1"/>
    <property type="molecule type" value="Genomic_DNA"/>
</dbReference>
<evidence type="ECO:0000313" key="22">
    <source>
        <dbReference type="EMBL" id="HAE4846779.1"/>
    </source>
</evidence>